<evidence type="ECO:0000256" key="1">
    <source>
        <dbReference type="SAM" id="Coils"/>
    </source>
</evidence>
<accession>A0ABR7VRU9</accession>
<dbReference type="EMBL" id="JACWEZ010000006">
    <property type="protein sequence ID" value="MBD1223282.1"/>
    <property type="molecule type" value="Genomic_DNA"/>
</dbReference>
<name>A0ABR7VRU9_VIRHA</name>
<keyword evidence="4" id="KW-1185">Reference proteome</keyword>
<feature type="coiled-coil region" evidence="1">
    <location>
        <begin position="55"/>
        <end position="85"/>
    </location>
</feature>
<evidence type="ECO:0000313" key="3">
    <source>
        <dbReference type="EMBL" id="MBD1223282.1"/>
    </source>
</evidence>
<gene>
    <name evidence="3" type="ORF">IC602_11810</name>
</gene>
<evidence type="ECO:0000259" key="2">
    <source>
        <dbReference type="Pfam" id="PF04233"/>
    </source>
</evidence>
<evidence type="ECO:0000313" key="4">
    <source>
        <dbReference type="Proteomes" id="UP000621631"/>
    </source>
</evidence>
<feature type="domain" description="Phage head morphogenesis" evidence="2">
    <location>
        <begin position="148"/>
        <end position="264"/>
    </location>
</feature>
<dbReference type="InterPro" id="IPR006528">
    <property type="entry name" value="Phage_head_morphogenesis_dom"/>
</dbReference>
<reference evidence="3 4" key="1">
    <citation type="submission" date="2020-09" db="EMBL/GenBank/DDBJ databases">
        <title>Draft Genome Sequences of Oil-Oxidizing Bacteria Halomonas titanicae, Marinobacter lutaoensis, and Virgibacillus halodenitrificans Isolated from Highly Saline Environments.</title>
        <authorList>
            <person name="Grouzdev D.S."/>
            <person name="Sokolova D.S."/>
            <person name="Semenova E.M."/>
            <person name="Borzenkov I.A."/>
            <person name="Bidzhieva S.K."/>
            <person name="Poltaraus A.B."/>
            <person name="Nazina T.N."/>
        </authorList>
    </citation>
    <scope>NUCLEOTIDE SEQUENCE [LARGE SCALE GENOMIC DNA]</scope>
    <source>
        <strain evidence="3 4">VKM B-3472D</strain>
    </source>
</reference>
<comment type="caution">
    <text evidence="3">The sequence shown here is derived from an EMBL/GenBank/DDBJ whole genome shotgun (WGS) entry which is preliminary data.</text>
</comment>
<dbReference type="Pfam" id="PF04233">
    <property type="entry name" value="Phage_Mu_F"/>
    <property type="match status" value="1"/>
</dbReference>
<dbReference type="Proteomes" id="UP000621631">
    <property type="component" value="Unassembled WGS sequence"/>
</dbReference>
<keyword evidence="1" id="KW-0175">Coiled coil</keyword>
<dbReference type="RefSeq" id="WP_189778379.1">
    <property type="nucleotide sequence ID" value="NZ_JACWEZ010000006.1"/>
</dbReference>
<sequence length="338" mass="39707">MNQLEIEQFLDELAQQTESEVEEVFNKRLQTILNQVARMCAKYADKEGELSWTDVNRYNRLAKELQRINQELTNAYKEIIETIQESTEYIYLEGYMRNMYLYEMTTDQAMRVSLPSMQLIRKIIKNPIAKLTLPETLTPHRNEIVRRINIEISQGIQAGEGYAVMAKRLENAVKFSQNKARTVVRTETGRVRSISGEKAEEQAKKYVEITGVWLSALDLRVRHAHRELDGKETDEEGYFHYRTWKAKGPHLWGIASMDINCRCVKLRKINGMLPEYRRGRNYMDPEYQHKLADRIEDLMSDRGLTYKQALKQAQKVIKPPSTTMEFVTFNEWYKKFAS</sequence>
<proteinExistence type="predicted"/>
<protein>
    <submittedName>
        <fullName evidence="3">Phage head morphogenesis protein</fullName>
    </submittedName>
</protein>
<organism evidence="3 4">
    <name type="scientific">Virgibacillus halodenitrificans</name>
    <name type="common">Bacillus halodenitrificans</name>
    <dbReference type="NCBI Taxonomy" id="1482"/>
    <lineage>
        <taxon>Bacteria</taxon>
        <taxon>Bacillati</taxon>
        <taxon>Bacillota</taxon>
        <taxon>Bacilli</taxon>
        <taxon>Bacillales</taxon>
        <taxon>Bacillaceae</taxon>
        <taxon>Virgibacillus</taxon>
    </lineage>
</organism>